<comment type="caution">
    <text evidence="9">The sequence shown here is derived from an EMBL/GenBank/DDBJ whole genome shotgun (WGS) entry which is preliminary data.</text>
</comment>
<reference evidence="9 10" key="1">
    <citation type="submission" date="2023-10" db="EMBL/GenBank/DDBJ databases">
        <authorList>
            <person name="Maclean D."/>
            <person name="Macfadyen A."/>
        </authorList>
    </citation>
    <scope>NUCLEOTIDE SEQUENCE [LARGE SCALE GENOMIC DNA]</scope>
</reference>
<keyword evidence="5" id="KW-0472">Membrane</keyword>
<comment type="subcellular location">
    <subcellularLocation>
        <location evidence="2">Cytoplasm</location>
    </subcellularLocation>
    <subcellularLocation>
        <location evidence="1">Endomembrane system</location>
        <topology evidence="1">Peripheral membrane protein</topology>
    </subcellularLocation>
</comment>
<protein>
    <recommendedName>
        <fullName evidence="8">GRIP domain-containing protein</fullName>
    </recommendedName>
</protein>
<keyword evidence="10" id="KW-1185">Reference proteome</keyword>
<dbReference type="AlphaFoldDB" id="A0AAV1I0A8"/>
<dbReference type="Proteomes" id="UP001314263">
    <property type="component" value="Unassembled WGS sequence"/>
</dbReference>
<feature type="compositionally biased region" description="Polar residues" evidence="7">
    <location>
        <begin position="302"/>
        <end position="317"/>
    </location>
</feature>
<evidence type="ECO:0000313" key="9">
    <source>
        <dbReference type="EMBL" id="CAK0760107.1"/>
    </source>
</evidence>
<dbReference type="PANTHER" id="PTHR23157:SF25">
    <property type="entry name" value="GRIP AND COILED-COIL DOMAIN-CONTAINING PROTEIN 1"/>
    <property type="match status" value="1"/>
</dbReference>
<evidence type="ECO:0000256" key="6">
    <source>
        <dbReference type="SAM" id="Coils"/>
    </source>
</evidence>
<keyword evidence="3" id="KW-0963">Cytoplasm</keyword>
<sequence>MSKFNWQSRWQETVGKTVTGLSDGAARLKQNWADRPATSPDAPRHHASTSSSPRSSASASQEARFLSLPIDTAKKLRWYDREDLSQLISITTREKQQLQDTVSALRQVILAAGVSEQELDADLQERLAEAEHQQDTDASLNSILVLAAQAEIDQLRNVITASSQEPASSEPAEALQDGEVQALRSQLQDRDAQLQRQEDELQELRERLLSVEAADAPSTPRAEAKRPSRSAPEPAPRTEASEDALQLSQEQPSSSANGHPPQHGVVDTTPAALMLQGSQSGLGNGHYTEEASSADVDPSAFSEPQHQQITAPASANRKSADQAESDSGQQTMPLQAGATLAAQQPGNDQQHAEVVELQRQRSLEIEAHLAQVRRLESQIAQAEAQAHTAEEACAQLQREVQQLTQTLEETGAASELHVQELRAKVASAQASQAEMLQRAQDICSQAEERAAGAERRADRAEDRASKAEAELKARERAGLAGKGELAAARRAAGEREAELRQAMREGEAKLRERIGRLDDDAQELRRSLVRARADAEAMEARAHQAESAEASLAADLRNAEAQSLSNEGLVAKCATLEERLSEMRAEQGQLATYKEMAAAAEADRGCLEQEVLATAQLATALEARLRGALGAKDAAESRVAASEMRAYEAEAAVESEVARRLELCGADFRRWPRAARDEVARLEKKLEAAQGLNGMLHAEVDAAVQQRQVEAVSRAQLQVRLSSAEERATKAERERKELVSSLERQLAAARTEILDWRRELAAAEAERDRLGADRKALAKRASSGSLYAGYGGTPKARGGGSLRGVADGFAELPTNGDRDHIGGVDIVYLKNVLLKFLDSLASGRTEQSDALLPAIATLLRATPQEFRELKLAIVAAKQASWWPA</sequence>
<evidence type="ECO:0000256" key="5">
    <source>
        <dbReference type="ARBA" id="ARBA00023136"/>
    </source>
</evidence>
<proteinExistence type="predicted"/>
<evidence type="ECO:0000256" key="3">
    <source>
        <dbReference type="ARBA" id="ARBA00022490"/>
    </source>
</evidence>
<accession>A0AAV1I0A8</accession>
<evidence type="ECO:0000313" key="10">
    <source>
        <dbReference type="Proteomes" id="UP001314263"/>
    </source>
</evidence>
<evidence type="ECO:0000256" key="2">
    <source>
        <dbReference type="ARBA" id="ARBA00004496"/>
    </source>
</evidence>
<evidence type="ECO:0000256" key="1">
    <source>
        <dbReference type="ARBA" id="ARBA00004184"/>
    </source>
</evidence>
<feature type="compositionally biased region" description="Polar residues" evidence="7">
    <location>
        <begin position="246"/>
        <end position="257"/>
    </location>
</feature>
<dbReference type="PANTHER" id="PTHR23157">
    <property type="entry name" value="GRIP AND COILED-COIL DOMAIN-CONTAINING PROTEIN 1"/>
    <property type="match status" value="1"/>
</dbReference>
<feature type="coiled-coil region" evidence="6">
    <location>
        <begin position="714"/>
        <end position="780"/>
    </location>
</feature>
<dbReference type="EMBL" id="CAUYUE010000004">
    <property type="protein sequence ID" value="CAK0760107.1"/>
    <property type="molecule type" value="Genomic_DNA"/>
</dbReference>
<dbReference type="PROSITE" id="PS50913">
    <property type="entry name" value="GRIP"/>
    <property type="match status" value="1"/>
</dbReference>
<feature type="region of interest" description="Disordered" evidence="7">
    <location>
        <begin position="447"/>
        <end position="475"/>
    </location>
</feature>
<dbReference type="Pfam" id="PF01465">
    <property type="entry name" value="GRIP"/>
    <property type="match status" value="1"/>
</dbReference>
<feature type="region of interest" description="Disordered" evidence="7">
    <location>
        <begin position="210"/>
        <end position="330"/>
    </location>
</feature>
<name>A0AAV1I0A8_9CHLO</name>
<feature type="compositionally biased region" description="Low complexity" evidence="7">
    <location>
        <begin position="48"/>
        <end position="60"/>
    </location>
</feature>
<feature type="region of interest" description="Disordered" evidence="7">
    <location>
        <begin position="17"/>
        <end position="63"/>
    </location>
</feature>
<feature type="domain" description="GRIP" evidence="8">
    <location>
        <begin position="819"/>
        <end position="872"/>
    </location>
</feature>
<dbReference type="InterPro" id="IPR000237">
    <property type="entry name" value="GRIP_dom"/>
</dbReference>
<gene>
    <name evidence="9" type="ORF">CVIRNUC_002744</name>
</gene>
<dbReference type="GO" id="GO:0005794">
    <property type="term" value="C:Golgi apparatus"/>
    <property type="evidence" value="ECO:0007669"/>
    <property type="project" value="TreeGrafter"/>
</dbReference>
<evidence type="ECO:0000259" key="8">
    <source>
        <dbReference type="PROSITE" id="PS50913"/>
    </source>
</evidence>
<dbReference type="InterPro" id="IPR051952">
    <property type="entry name" value="Golgi-autophagy_related"/>
</dbReference>
<keyword evidence="4 6" id="KW-0175">Coiled coil</keyword>
<evidence type="ECO:0000256" key="7">
    <source>
        <dbReference type="SAM" id="MobiDB-lite"/>
    </source>
</evidence>
<organism evidence="9 10">
    <name type="scientific">Coccomyxa viridis</name>
    <dbReference type="NCBI Taxonomy" id="1274662"/>
    <lineage>
        <taxon>Eukaryota</taxon>
        <taxon>Viridiplantae</taxon>
        <taxon>Chlorophyta</taxon>
        <taxon>core chlorophytes</taxon>
        <taxon>Trebouxiophyceae</taxon>
        <taxon>Trebouxiophyceae incertae sedis</taxon>
        <taxon>Coccomyxaceae</taxon>
        <taxon>Coccomyxa</taxon>
    </lineage>
</organism>
<evidence type="ECO:0000256" key="4">
    <source>
        <dbReference type="ARBA" id="ARBA00023054"/>
    </source>
</evidence>